<feature type="chain" id="PRO_5046467381" evidence="1">
    <location>
        <begin position="21"/>
        <end position="274"/>
    </location>
</feature>
<dbReference type="RefSeq" id="WP_255042278.1">
    <property type="nucleotide sequence ID" value="NZ_JANEYT010000018.1"/>
</dbReference>
<gene>
    <name evidence="2" type="ORF">NHN17_10030</name>
</gene>
<dbReference type="Gene3D" id="3.40.30.10">
    <property type="entry name" value="Glutaredoxin"/>
    <property type="match status" value="1"/>
</dbReference>
<organism evidence="2 3">
    <name type="scientific">Photobacterium pectinilyticum</name>
    <dbReference type="NCBI Taxonomy" id="2906793"/>
    <lineage>
        <taxon>Bacteria</taxon>
        <taxon>Pseudomonadati</taxon>
        <taxon>Pseudomonadota</taxon>
        <taxon>Gammaproteobacteria</taxon>
        <taxon>Vibrionales</taxon>
        <taxon>Vibrionaceae</taxon>
        <taxon>Photobacterium</taxon>
    </lineage>
</organism>
<protein>
    <submittedName>
        <fullName evidence="2">Uncharacterized protein</fullName>
    </submittedName>
</protein>
<feature type="signal peptide" evidence="1">
    <location>
        <begin position="1"/>
        <end position="20"/>
    </location>
</feature>
<dbReference type="Proteomes" id="UP001524460">
    <property type="component" value="Unassembled WGS sequence"/>
</dbReference>
<dbReference type="EMBL" id="JANEYT010000018">
    <property type="protein sequence ID" value="MCQ1058396.1"/>
    <property type="molecule type" value="Genomic_DNA"/>
</dbReference>
<evidence type="ECO:0000313" key="3">
    <source>
        <dbReference type="Proteomes" id="UP001524460"/>
    </source>
</evidence>
<keyword evidence="3" id="KW-1185">Reference proteome</keyword>
<accession>A0ABT1N0Y9</accession>
<name>A0ABT1N0Y9_9GAMM</name>
<keyword evidence="1" id="KW-0732">Signal</keyword>
<evidence type="ECO:0000313" key="2">
    <source>
        <dbReference type="EMBL" id="MCQ1058396.1"/>
    </source>
</evidence>
<comment type="caution">
    <text evidence="2">The sequence shown here is derived from an EMBL/GenBank/DDBJ whole genome shotgun (WGS) entry which is preliminary data.</text>
</comment>
<evidence type="ECO:0000256" key="1">
    <source>
        <dbReference type="SAM" id="SignalP"/>
    </source>
</evidence>
<proteinExistence type="predicted"/>
<sequence>MRIKSMIAALALTAGTQVIADDDPLASFANKSGQNQTANFLAMAENAEWFAKLPPSQGWVLMKLKNGTMMMVDTDMRFAINGAELFDLRHQQRVDNLDAANQSWLVNLNNLDHFDLPVFTYGPDKPKADFTVLLAPTNHAEILDTLSQIKDNQDKYRFDVVLMGTVSQTVYEISVNLFCAEDRVEAKERLLNADYPDTSTEETRMPMLPTCEHSKVADAFALTHLYNITRYPYIIRHDGAAIAGSPRSMEELYNLPAPKHAELDINAIFGGDKK</sequence>
<reference evidence="2 3" key="1">
    <citation type="submission" date="2022-07" db="EMBL/GenBank/DDBJ databases">
        <title>Photobacterium pectinilyticum sp. nov., a marine bacterium isolated from surface seawater of Qingdao offshore.</title>
        <authorList>
            <person name="Wang X."/>
        </authorList>
    </citation>
    <scope>NUCLEOTIDE SEQUENCE [LARGE SCALE GENOMIC DNA]</scope>
    <source>
        <strain evidence="2 3">ZSDE20</strain>
    </source>
</reference>